<evidence type="ECO:0000256" key="3">
    <source>
        <dbReference type="ARBA" id="ARBA00022679"/>
    </source>
</evidence>
<keyword evidence="9" id="KW-1185">Reference proteome</keyword>
<keyword evidence="1" id="KW-0813">Transport</keyword>
<organism evidence="8 9">
    <name type="scientific">Streptococcus hyointestinalis</name>
    <dbReference type="NCBI Taxonomy" id="1337"/>
    <lineage>
        <taxon>Bacteria</taxon>
        <taxon>Bacillati</taxon>
        <taxon>Bacillota</taxon>
        <taxon>Bacilli</taxon>
        <taxon>Lactobacillales</taxon>
        <taxon>Streptococcaceae</taxon>
        <taxon>Streptococcus</taxon>
    </lineage>
</organism>
<accession>A0A380KA84</accession>
<dbReference type="OrthoDB" id="350602at2"/>
<protein>
    <submittedName>
        <fullName evidence="8">PTS system cellobiose-specific transporter subunit IIA</fullName>
        <ecNumber evidence="8">2.7.1.-</ecNumber>
    </submittedName>
</protein>
<keyword evidence="2" id="KW-0762">Sugar transport</keyword>
<evidence type="ECO:0000256" key="4">
    <source>
        <dbReference type="ARBA" id="ARBA00022683"/>
    </source>
</evidence>
<evidence type="ECO:0000313" key="9">
    <source>
        <dbReference type="Proteomes" id="UP000254924"/>
    </source>
</evidence>
<sequence>MSENSNQELATMTLIAHSGDARSLAFKALEFAKEGNFSEAEEYLKKSDEESKLAHQGQTELLVEEANGGKHEFNLLLVHAQDHLMTSMLAVELIREIIQLRQEISEKQS</sequence>
<dbReference type="Pfam" id="PF02255">
    <property type="entry name" value="PTS_IIA"/>
    <property type="match status" value="1"/>
</dbReference>
<dbReference type="PANTHER" id="PTHR34382:SF7">
    <property type="entry name" value="PTS SYSTEM N,N'-DIACETYLCHITOBIOSE-SPECIFIC EIIA COMPONENT"/>
    <property type="match status" value="1"/>
</dbReference>
<dbReference type="PIRSF" id="PIRSF000699">
    <property type="entry name" value="PTS_IILac_III"/>
    <property type="match status" value="1"/>
</dbReference>
<gene>
    <name evidence="8" type="primary">celC.2</name>
    <name evidence="8" type="ORF">NCTC12224_01641</name>
</gene>
<dbReference type="PROSITE" id="PS51095">
    <property type="entry name" value="PTS_EIIA_TYPE_3"/>
    <property type="match status" value="1"/>
</dbReference>
<feature type="binding site" evidence="6">
    <location>
        <position position="82"/>
    </location>
    <ligand>
        <name>Mg(2+)</name>
        <dbReference type="ChEBI" id="CHEBI:18420"/>
        <note>ligand shared between all trimeric partners</note>
    </ligand>
</feature>
<dbReference type="Gene3D" id="1.20.58.80">
    <property type="entry name" value="Phosphotransferase system, lactose/cellobiose-type IIA subunit"/>
    <property type="match status" value="1"/>
</dbReference>
<keyword evidence="6" id="KW-0479">Metal-binding</keyword>
<evidence type="ECO:0000256" key="5">
    <source>
        <dbReference type="PIRSR" id="PIRSR000699-1"/>
    </source>
</evidence>
<dbReference type="GO" id="GO:0016740">
    <property type="term" value="F:transferase activity"/>
    <property type="evidence" value="ECO:0007669"/>
    <property type="project" value="UniProtKB-KW"/>
</dbReference>
<dbReference type="InterPro" id="IPR036542">
    <property type="entry name" value="PTS_IIA_lac/cel_sf"/>
</dbReference>
<keyword evidence="6" id="KW-0460">Magnesium</keyword>
<evidence type="ECO:0000313" key="8">
    <source>
        <dbReference type="EMBL" id="SUN61923.1"/>
    </source>
</evidence>
<feature type="modified residue" description="Phosphohistidine; by HPr" evidence="7">
    <location>
        <position position="79"/>
    </location>
</feature>
<dbReference type="GO" id="GO:0046872">
    <property type="term" value="F:metal ion binding"/>
    <property type="evidence" value="ECO:0007669"/>
    <property type="project" value="UniProtKB-KW"/>
</dbReference>
<reference evidence="8 9" key="1">
    <citation type="submission" date="2018-06" db="EMBL/GenBank/DDBJ databases">
        <authorList>
            <consortium name="Pathogen Informatics"/>
            <person name="Doyle S."/>
        </authorList>
    </citation>
    <scope>NUCLEOTIDE SEQUENCE [LARGE SCALE GENOMIC DNA]</scope>
    <source>
        <strain evidence="8 9">NCTC12224</strain>
    </source>
</reference>
<keyword evidence="4" id="KW-0598">Phosphotransferase system</keyword>
<keyword evidence="3 8" id="KW-0808">Transferase</keyword>
<evidence type="ECO:0000256" key="2">
    <source>
        <dbReference type="ARBA" id="ARBA00022597"/>
    </source>
</evidence>
<feature type="active site" description="Tele-phosphohistidine intermediate" evidence="5">
    <location>
        <position position="79"/>
    </location>
</feature>
<comment type="cofactor">
    <cofactor evidence="6">
        <name>Mg(2+)</name>
        <dbReference type="ChEBI" id="CHEBI:18420"/>
    </cofactor>
    <text evidence="6">Binds 1 Mg(2+) ion per trimer.</text>
</comment>
<dbReference type="CDD" id="cd00215">
    <property type="entry name" value="PTS_IIA_lac"/>
    <property type="match status" value="1"/>
</dbReference>
<proteinExistence type="predicted"/>
<dbReference type="EMBL" id="UHFN01000007">
    <property type="protein sequence ID" value="SUN61923.1"/>
    <property type="molecule type" value="Genomic_DNA"/>
</dbReference>
<dbReference type="GO" id="GO:0009401">
    <property type="term" value="P:phosphoenolpyruvate-dependent sugar phosphotransferase system"/>
    <property type="evidence" value="ECO:0007669"/>
    <property type="project" value="UniProtKB-KW"/>
</dbReference>
<evidence type="ECO:0000256" key="6">
    <source>
        <dbReference type="PIRSR" id="PIRSR000699-2"/>
    </source>
</evidence>
<name>A0A380KA84_9STRE</name>
<dbReference type="SUPFAM" id="SSF46973">
    <property type="entry name" value="Enzyme IIa from lactose specific PTS, IIa-lac"/>
    <property type="match status" value="1"/>
</dbReference>
<dbReference type="AlphaFoldDB" id="A0A380KA84"/>
<evidence type="ECO:0000256" key="1">
    <source>
        <dbReference type="ARBA" id="ARBA00022448"/>
    </source>
</evidence>
<dbReference type="GeneID" id="78356928"/>
<dbReference type="InterPro" id="IPR003188">
    <property type="entry name" value="PTS_IIA_lac/cel"/>
</dbReference>
<dbReference type="RefSeq" id="WP_115269704.1">
    <property type="nucleotide sequence ID" value="NZ_JBNPNB010000112.1"/>
</dbReference>
<evidence type="ECO:0000256" key="7">
    <source>
        <dbReference type="PROSITE-ProRule" id="PRU00418"/>
    </source>
</evidence>
<dbReference type="PANTHER" id="PTHR34382">
    <property type="entry name" value="PTS SYSTEM N,N'-DIACETYLCHITOBIOSE-SPECIFIC EIIA COMPONENT"/>
    <property type="match status" value="1"/>
</dbReference>
<dbReference type="EC" id="2.7.1.-" evidence="8"/>
<dbReference type="Proteomes" id="UP000254924">
    <property type="component" value="Unassembled WGS sequence"/>
</dbReference>